<dbReference type="RefSeq" id="WP_353713920.1">
    <property type="nucleotide sequence ID" value="NZ_CP159307.1"/>
</dbReference>
<dbReference type="InterPro" id="IPR011330">
    <property type="entry name" value="Glyco_hydro/deAcase_b/a-brl"/>
</dbReference>
<dbReference type="Gene3D" id="3.20.110.20">
    <property type="match status" value="1"/>
</dbReference>
<dbReference type="Pfam" id="PF12055">
    <property type="entry name" value="DUF3536"/>
    <property type="match status" value="1"/>
</dbReference>
<evidence type="ECO:0000313" key="4">
    <source>
        <dbReference type="EMBL" id="XCH32647.1"/>
    </source>
</evidence>
<sequence>MSQFSEAVARKQYCQPGVCMTETKRYVIIHGHFYQPPRENPWLEVIEPEISAAPYHDWNQRITDECYAANLAARILDEKRRIVAIVNNYSRLSFDFGPTLLSWMEKNQPEVYASIISSDRENITVYSGHGPALAQAYNHIIMPLASRQDKQTQVVWGIADFHHRFGRQPEGMWLPETAVDLETLEIMADHNIKFTILSPHQAVRFRPPGGTWIKAGSDFDTARAYTCRLPAGKNITLFFYHESLSRGVAFQGLLHNGDSLAGRILESYVPTEGKNLVIIATDGETFGHHHKFGEMALAQAFDQLHKADVHVTTPGEYLSLFPPDHEVEIQENSAWSCSHGVERWRSGCCCSTGQHPGWNQDWRSPLRRAMDLLRDQLGGVYEKETSRLLQNPRAARDDYIEVFSNRSKQNTSRFLNRWAFRPLTSSEKITVLKLLEMERRIQSAFTSCGWFFDDIGGLESLLVLKQAAVALQYAAEVNGESPESRFLELLAGARSNVPALGSGKDIFEQQVRPLQTDLKRVGANFIINGLFSKQTRQSTYYIFRVNVINITKSASGMLKTATGRIEVTSTVTGESCRLRYAAYAWGVREIYAGVADDSTSTANLADLNGEFLPGASEADCSLRLSTLTKHFPCSTYGLAELFGDEKAAVIENVVAVTLQKAEKAHRRLFNEYRDTARFISDLGQPIPPHLSVSAAFILNRELQGELGKKRPNLKTIQSTLDEMDLWELPIDEQSVSFYFTSRLEQLTIAYTNNPNDKEALDKAEGLLKIAKASGLDLNLWRVQNAWFAIISGSARVSNQKSPFGAGDSIHNHLGGLLGFRVD</sequence>
<organism evidence="4">
    <name type="scientific">Dehalogenimonas sp. 4OHTPN</name>
    <dbReference type="NCBI Taxonomy" id="3166643"/>
    <lineage>
        <taxon>Bacteria</taxon>
        <taxon>Bacillati</taxon>
        <taxon>Chloroflexota</taxon>
        <taxon>Dehalococcoidia</taxon>
        <taxon>Dehalococcoidales</taxon>
        <taxon>Dehalococcoidaceae</taxon>
        <taxon>Dehalogenimonas</taxon>
    </lineage>
</organism>
<dbReference type="AlphaFoldDB" id="A0AAU8G830"/>
<feature type="domain" description="Glycoside hydrolase family 57 N-terminal" evidence="3">
    <location>
        <begin position="75"/>
        <end position="329"/>
    </location>
</feature>
<protein>
    <submittedName>
        <fullName evidence="4">DUF3536 domain-containing protein</fullName>
    </submittedName>
</protein>
<evidence type="ECO:0000256" key="1">
    <source>
        <dbReference type="ARBA" id="ARBA00006821"/>
    </source>
</evidence>
<dbReference type="InterPro" id="IPR021923">
    <property type="entry name" value="DUF3536"/>
</dbReference>
<gene>
    <name evidence="4" type="ORF">ABV300_05615</name>
</gene>
<evidence type="ECO:0000256" key="2">
    <source>
        <dbReference type="ARBA" id="ARBA00023277"/>
    </source>
</evidence>
<dbReference type="GO" id="GO:0003824">
    <property type="term" value="F:catalytic activity"/>
    <property type="evidence" value="ECO:0007669"/>
    <property type="project" value="InterPro"/>
</dbReference>
<name>A0AAU8G830_9CHLR</name>
<dbReference type="InterPro" id="IPR052046">
    <property type="entry name" value="GH57_Enzymes"/>
</dbReference>
<dbReference type="GO" id="GO:0005975">
    <property type="term" value="P:carbohydrate metabolic process"/>
    <property type="evidence" value="ECO:0007669"/>
    <property type="project" value="InterPro"/>
</dbReference>
<dbReference type="SUPFAM" id="SSF88713">
    <property type="entry name" value="Glycoside hydrolase/deacetylase"/>
    <property type="match status" value="1"/>
</dbReference>
<dbReference type="PANTHER" id="PTHR36306:SF3">
    <property type="entry name" value="GLYCOSIDE HYDROLASE FAMILY 57"/>
    <property type="match status" value="1"/>
</dbReference>
<accession>A0AAU8G830</accession>
<proteinExistence type="inferred from homology"/>
<dbReference type="Pfam" id="PF03065">
    <property type="entry name" value="Glyco_hydro_57"/>
    <property type="match status" value="1"/>
</dbReference>
<evidence type="ECO:0000259" key="3">
    <source>
        <dbReference type="Pfam" id="PF03065"/>
    </source>
</evidence>
<dbReference type="EMBL" id="CP159307">
    <property type="protein sequence ID" value="XCH32647.1"/>
    <property type="molecule type" value="Genomic_DNA"/>
</dbReference>
<keyword evidence="2" id="KW-0119">Carbohydrate metabolism</keyword>
<dbReference type="InterPro" id="IPR004300">
    <property type="entry name" value="Glyco_hydro_57_N"/>
</dbReference>
<dbReference type="PANTHER" id="PTHR36306">
    <property type="entry name" value="ALPHA-AMYLASE-RELATED-RELATED"/>
    <property type="match status" value="1"/>
</dbReference>
<reference evidence="4" key="1">
    <citation type="submission" date="2024-06" db="EMBL/GenBank/DDBJ databases">
        <title>A Novel Isolate, Dehalogenimonas sp. Strain 4OHTPN, Dechlorinates Aromatic 4 Hydroxy chlorothalonil by a Novel Reductive Dehalogenase.</title>
        <authorList>
            <person name="Liu G."/>
        </authorList>
    </citation>
    <scope>NUCLEOTIDE SEQUENCE</scope>
    <source>
        <strain evidence="4">4OHTPN</strain>
    </source>
</reference>
<comment type="similarity">
    <text evidence="1">Belongs to the glycosyl hydrolase 57 family.</text>
</comment>
<dbReference type="CDD" id="cd10797">
    <property type="entry name" value="GH57N_APU_like_1"/>
    <property type="match status" value="1"/>
</dbReference>